<comment type="caution">
    <text evidence="2">The sequence shown here is derived from an EMBL/GenBank/DDBJ whole genome shotgun (WGS) entry which is preliminary data.</text>
</comment>
<protein>
    <submittedName>
        <fullName evidence="2">Uncharacterized protein</fullName>
    </submittedName>
</protein>
<evidence type="ECO:0000256" key="1">
    <source>
        <dbReference type="SAM" id="MobiDB-lite"/>
    </source>
</evidence>
<evidence type="ECO:0000313" key="3">
    <source>
        <dbReference type="Proteomes" id="UP000011668"/>
    </source>
</evidence>
<dbReference type="EMBL" id="AFRT01002165">
    <property type="protein sequence ID" value="ELU38440.1"/>
    <property type="molecule type" value="Genomic_DNA"/>
</dbReference>
<reference evidence="2 3" key="1">
    <citation type="journal article" date="2013" name="Nat. Commun.">
        <title>The evolution and pathogenic mechanisms of the rice sheath blight pathogen.</title>
        <authorList>
            <person name="Zheng A."/>
            <person name="Lin R."/>
            <person name="Xu L."/>
            <person name="Qin P."/>
            <person name="Tang C."/>
            <person name="Ai P."/>
            <person name="Zhang D."/>
            <person name="Liu Y."/>
            <person name="Sun Z."/>
            <person name="Feng H."/>
            <person name="Wang Y."/>
            <person name="Chen Y."/>
            <person name="Liang X."/>
            <person name="Fu R."/>
            <person name="Li Q."/>
            <person name="Zhang J."/>
            <person name="Yu X."/>
            <person name="Xie Z."/>
            <person name="Ding L."/>
            <person name="Guan P."/>
            <person name="Tang J."/>
            <person name="Liang Y."/>
            <person name="Wang S."/>
            <person name="Deng Q."/>
            <person name="Li S."/>
            <person name="Zhu J."/>
            <person name="Wang L."/>
            <person name="Liu H."/>
            <person name="Li P."/>
        </authorList>
    </citation>
    <scope>NUCLEOTIDE SEQUENCE [LARGE SCALE GENOMIC DNA]</scope>
    <source>
        <strain evidence="3">AG-1 IA</strain>
    </source>
</reference>
<gene>
    <name evidence="2" type="ORF">AG1IA_07523</name>
</gene>
<accession>L8WKI4</accession>
<organism evidence="2 3">
    <name type="scientific">Thanatephorus cucumeris (strain AG1-IA)</name>
    <name type="common">Rice sheath blight fungus</name>
    <name type="synonym">Rhizoctonia solani</name>
    <dbReference type="NCBI Taxonomy" id="983506"/>
    <lineage>
        <taxon>Eukaryota</taxon>
        <taxon>Fungi</taxon>
        <taxon>Dikarya</taxon>
        <taxon>Basidiomycota</taxon>
        <taxon>Agaricomycotina</taxon>
        <taxon>Agaricomycetes</taxon>
        <taxon>Cantharellales</taxon>
        <taxon>Ceratobasidiaceae</taxon>
        <taxon>Rhizoctonia</taxon>
        <taxon>Rhizoctonia solani AG-1</taxon>
    </lineage>
</organism>
<evidence type="ECO:0000313" key="2">
    <source>
        <dbReference type="EMBL" id="ELU38440.1"/>
    </source>
</evidence>
<proteinExistence type="predicted"/>
<feature type="compositionally biased region" description="Basic and acidic residues" evidence="1">
    <location>
        <begin position="61"/>
        <end position="75"/>
    </location>
</feature>
<keyword evidence="3" id="KW-1185">Reference proteome</keyword>
<dbReference type="HOGENOM" id="CLU_1504452_0_0_1"/>
<feature type="region of interest" description="Disordered" evidence="1">
    <location>
        <begin position="49"/>
        <end position="110"/>
    </location>
</feature>
<dbReference type="AlphaFoldDB" id="L8WKI4"/>
<sequence>MERVYFRVDSTNALPNQHMNRCVNAFPPESIPMSAPQVDAIQGNCHRARIPSTRNGKVPTVRRDQRNPPKPDKHTSRARRFGPGEMSKNRMRTCPNTARPQKVAAEKCPSRTSPGSFVFARFEYRLFHRFRGSRDVSKAGLGVYRCFEYQTNSLTPVRIRNRGHSKSLEARWSNKPTEI</sequence>
<name>L8WKI4_THACA</name>
<dbReference type="Proteomes" id="UP000011668">
    <property type="component" value="Unassembled WGS sequence"/>
</dbReference>